<protein>
    <submittedName>
        <fullName evidence="1">Uncharacterized protein</fullName>
    </submittedName>
</protein>
<dbReference type="EMBL" id="OC317429">
    <property type="protein sequence ID" value="CAD7396788.1"/>
    <property type="molecule type" value="Genomic_DNA"/>
</dbReference>
<organism evidence="1">
    <name type="scientific">Timema cristinae</name>
    <name type="common">Walking stick</name>
    <dbReference type="NCBI Taxonomy" id="61476"/>
    <lineage>
        <taxon>Eukaryota</taxon>
        <taxon>Metazoa</taxon>
        <taxon>Ecdysozoa</taxon>
        <taxon>Arthropoda</taxon>
        <taxon>Hexapoda</taxon>
        <taxon>Insecta</taxon>
        <taxon>Pterygota</taxon>
        <taxon>Neoptera</taxon>
        <taxon>Polyneoptera</taxon>
        <taxon>Phasmatodea</taxon>
        <taxon>Timematodea</taxon>
        <taxon>Timematoidea</taxon>
        <taxon>Timematidae</taxon>
        <taxon>Timema</taxon>
    </lineage>
</organism>
<evidence type="ECO:0000313" key="1">
    <source>
        <dbReference type="EMBL" id="CAD7396788.1"/>
    </source>
</evidence>
<reference evidence="1" key="1">
    <citation type="submission" date="2020-11" db="EMBL/GenBank/DDBJ databases">
        <authorList>
            <person name="Tran Van P."/>
        </authorList>
    </citation>
    <scope>NUCLEOTIDE SEQUENCE</scope>
</reference>
<gene>
    <name evidence="1" type="ORF">TCEB3V08_LOCUS3785</name>
</gene>
<name>A0A7R9CK29_TIMCR</name>
<sequence>MGQFEAHHVSCLTDRAFSLASVMSVDILVAAYTLQVTKTKAPVGPQEIVDELLRTVRMNGHLERRTEVEISFWKSFIIAKHNYRVLEFWYEIKSYKRASFKNHRTY</sequence>
<proteinExistence type="predicted"/>
<dbReference type="AlphaFoldDB" id="A0A7R9CK29"/>
<accession>A0A7R9CK29</accession>